<evidence type="ECO:0000313" key="2">
    <source>
        <dbReference type="Proteomes" id="UP000441754"/>
    </source>
</evidence>
<reference evidence="1 2" key="1">
    <citation type="journal article" date="2018" name="Antonie Van Leeuwenhoek">
        <title>Larkinella terrae sp. nov., isolated from soil on Jeju Island, South Korea.</title>
        <authorList>
            <person name="Ten L.N."/>
            <person name="Jeon J."/>
            <person name="Park S.J."/>
            <person name="Park S."/>
            <person name="Lee S.Y."/>
            <person name="Kim M.K."/>
            <person name="Jung H.Y."/>
        </authorList>
    </citation>
    <scope>NUCLEOTIDE SEQUENCE [LARGE SCALE GENOMIC DNA]</scope>
    <source>
        <strain evidence="1 2">KCTC 52001</strain>
    </source>
</reference>
<gene>
    <name evidence="1" type="ORF">GJJ30_09365</name>
</gene>
<organism evidence="1 2">
    <name type="scientific">Larkinella terrae</name>
    <dbReference type="NCBI Taxonomy" id="2025311"/>
    <lineage>
        <taxon>Bacteria</taxon>
        <taxon>Pseudomonadati</taxon>
        <taxon>Bacteroidota</taxon>
        <taxon>Cytophagia</taxon>
        <taxon>Cytophagales</taxon>
        <taxon>Spirosomataceae</taxon>
        <taxon>Larkinella</taxon>
    </lineage>
</organism>
<evidence type="ECO:0000313" key="1">
    <source>
        <dbReference type="EMBL" id="MRS61493.1"/>
    </source>
</evidence>
<dbReference type="EMBL" id="WJXZ01000004">
    <property type="protein sequence ID" value="MRS61493.1"/>
    <property type="molecule type" value="Genomic_DNA"/>
</dbReference>
<dbReference type="AlphaFoldDB" id="A0A7K0EI37"/>
<keyword evidence="2" id="KW-1185">Reference proteome</keyword>
<dbReference type="RefSeq" id="WP_154174861.1">
    <property type="nucleotide sequence ID" value="NZ_WJXZ01000004.1"/>
</dbReference>
<evidence type="ECO:0008006" key="3">
    <source>
        <dbReference type="Google" id="ProtNLM"/>
    </source>
</evidence>
<protein>
    <recommendedName>
        <fullName evidence="3">DUF4595 domain-containing protein</fullName>
    </recommendedName>
</protein>
<proteinExistence type="predicted"/>
<dbReference type="Proteomes" id="UP000441754">
    <property type="component" value="Unassembled WGS sequence"/>
</dbReference>
<dbReference type="OrthoDB" id="949340at2"/>
<comment type="caution">
    <text evidence="1">The sequence shown here is derived from an EMBL/GenBank/DDBJ whole genome shotgun (WGS) entry which is preliminary data.</text>
</comment>
<sequence>MKLFTILRYRFSRDNRFIYLFGSCVHSSPRRFSLPECDLSVQGGFKFPAENRSGNDEHRDEAFQPFRPDSSLALNLTYQIHTLIRFTMNFSTPVAFRLVLLSLCLDACTPHFPAQENTACSLANFRIINKTTDPLLAKVREETVVIDGQSLKIGESSRIAYTFDQQNRPVEDVYSAYGFSDYNGSETYEYSPNLLTVKTKNATGVVSEVTFPLNDRGLLVSAKYNADGLATEEVSDSYRITYTIENGNVVRKETRDLLNNALYGVVVYEYDLNRANLPNVAPHKGKKSRNLPVKETYLNYAVANGGPTPTTIVYQYTYTFDSSGRPSRRYNTVSGSPGKYEVVDFEYTCR</sequence>
<accession>A0A7K0EI37</accession>
<name>A0A7K0EI37_9BACT</name>